<sequence length="158" mass="17855">MGQLIFWLLRSVKRWSGETVPYCTRTDCGRCGSGSLPLNLPRSLGLILQHRRNEPHTRCIRRSNSSGSGAQAQAFKLYAYDILSEFYDHKEPPSFIEVSCLVAFGGLNFVLSCSRFDDSEYRTGLWVRGDAKLRDRDVVVVDGWVQMDGSWGMGNISR</sequence>
<dbReference type="Proteomes" id="UP000076154">
    <property type="component" value="Unassembled WGS sequence"/>
</dbReference>
<proteinExistence type="predicted"/>
<comment type="caution">
    <text evidence="1">The sequence shown here is derived from an EMBL/GenBank/DDBJ whole genome shotgun (WGS) entry which is preliminary data.</text>
</comment>
<protein>
    <submittedName>
        <fullName evidence="1">Uncharacterized protein</fullName>
    </submittedName>
</protein>
<evidence type="ECO:0000313" key="1">
    <source>
        <dbReference type="EMBL" id="RDB23396.1"/>
    </source>
</evidence>
<dbReference type="EMBL" id="LUEZ02000046">
    <property type="protein sequence ID" value="RDB23396.1"/>
    <property type="molecule type" value="Genomic_DNA"/>
</dbReference>
<name>A0A369JXD3_HYPMA</name>
<reference evidence="1" key="1">
    <citation type="submission" date="2018-04" db="EMBL/GenBank/DDBJ databases">
        <title>Whole genome sequencing of Hypsizygus marmoreus.</title>
        <authorList>
            <person name="Choi I.-G."/>
            <person name="Min B."/>
            <person name="Kim J.-G."/>
            <person name="Kim S."/>
            <person name="Oh Y.-L."/>
            <person name="Kong W.-S."/>
            <person name="Park H."/>
            <person name="Jeong J."/>
            <person name="Song E.-S."/>
        </authorList>
    </citation>
    <scope>NUCLEOTIDE SEQUENCE [LARGE SCALE GENOMIC DNA]</scope>
    <source>
        <strain evidence="1">51987-8</strain>
    </source>
</reference>
<organism evidence="1 2">
    <name type="scientific">Hypsizygus marmoreus</name>
    <name type="common">White beech mushroom</name>
    <name type="synonym">Agaricus marmoreus</name>
    <dbReference type="NCBI Taxonomy" id="39966"/>
    <lineage>
        <taxon>Eukaryota</taxon>
        <taxon>Fungi</taxon>
        <taxon>Dikarya</taxon>
        <taxon>Basidiomycota</taxon>
        <taxon>Agaricomycotina</taxon>
        <taxon>Agaricomycetes</taxon>
        <taxon>Agaricomycetidae</taxon>
        <taxon>Agaricales</taxon>
        <taxon>Tricholomatineae</taxon>
        <taxon>Lyophyllaceae</taxon>
        <taxon>Hypsizygus</taxon>
    </lineage>
</organism>
<dbReference type="AlphaFoldDB" id="A0A369JXD3"/>
<accession>A0A369JXD3</accession>
<gene>
    <name evidence="1" type="ORF">Hypma_009345</name>
</gene>
<dbReference type="InParanoid" id="A0A369JXD3"/>
<evidence type="ECO:0000313" key="2">
    <source>
        <dbReference type="Proteomes" id="UP000076154"/>
    </source>
</evidence>
<keyword evidence="2" id="KW-1185">Reference proteome</keyword>